<dbReference type="CDD" id="cd06260">
    <property type="entry name" value="DUF820-like"/>
    <property type="match status" value="1"/>
</dbReference>
<dbReference type="InterPro" id="IPR008538">
    <property type="entry name" value="Uma2"/>
</dbReference>
<dbReference type="Pfam" id="PF05685">
    <property type="entry name" value="Uma2"/>
    <property type="match status" value="1"/>
</dbReference>
<dbReference type="InterPro" id="IPR012296">
    <property type="entry name" value="Nuclease_put_TT1808"/>
</dbReference>
<evidence type="ECO:0000313" key="5">
    <source>
        <dbReference type="Proteomes" id="UP001138768"/>
    </source>
</evidence>
<dbReference type="SUPFAM" id="SSF52980">
    <property type="entry name" value="Restriction endonuclease-like"/>
    <property type="match status" value="1"/>
</dbReference>
<dbReference type="Gene3D" id="3.90.1570.10">
    <property type="entry name" value="tt1808, chain A"/>
    <property type="match status" value="1"/>
</dbReference>
<evidence type="ECO:0000259" key="3">
    <source>
        <dbReference type="Pfam" id="PF05685"/>
    </source>
</evidence>
<reference evidence="4 5" key="1">
    <citation type="journal article" date="2020" name="Microorganisms">
        <title>Osmotic Adaptation and Compatible Solute Biosynthesis of Phototrophic Bacteria as Revealed from Genome Analyses.</title>
        <authorList>
            <person name="Imhoff J.F."/>
            <person name="Rahn T."/>
            <person name="Kunzel S."/>
            <person name="Keller A."/>
            <person name="Neulinger S.C."/>
        </authorList>
    </citation>
    <scope>NUCLEOTIDE SEQUENCE [LARGE SCALE GENOMIC DNA]</scope>
    <source>
        <strain evidence="4 5">DSM 25653</strain>
    </source>
</reference>
<evidence type="ECO:0000256" key="1">
    <source>
        <dbReference type="SAM" id="Coils"/>
    </source>
</evidence>
<dbReference type="InterPro" id="IPR011335">
    <property type="entry name" value="Restrct_endonuc-II-like"/>
</dbReference>
<feature type="domain" description="Putative restriction endonuclease" evidence="3">
    <location>
        <begin position="37"/>
        <end position="202"/>
    </location>
</feature>
<keyword evidence="1" id="KW-0175">Coiled coil</keyword>
<sequence>MSPPAIALTDPPRIGLDPDPPAGTRVSEADYWASYYEHDNGYEWNDGYLEVKPVSDTLTIRVYQWLLQLLQFYLETHDNAQLTALEMGFRLRLADKVAIRKPDLGLVLDSNPIPLADLDRSYKGTFDLCVEALSDSTPAEIARDTEQKRREYEAAGVREYYILHHETRWQRFYRRNAFGRYQPIPTDEGVLQSEVVPGLRFRLEDLQRQPGPTAMIEDAVYAPFVLPKWQRDREVLEVERRARAFAEQAREQSEQAYQQAELARQQAEQALHQAEQLAQQEREEKAALLAELARLRGVS</sequence>
<dbReference type="AlphaFoldDB" id="A0A9X0WAP0"/>
<dbReference type="Proteomes" id="UP001138768">
    <property type="component" value="Unassembled WGS sequence"/>
</dbReference>
<dbReference type="PANTHER" id="PTHR34107">
    <property type="entry name" value="SLL0198 PROTEIN-RELATED"/>
    <property type="match status" value="1"/>
</dbReference>
<proteinExistence type="predicted"/>
<feature type="coiled-coil region" evidence="1">
    <location>
        <begin position="236"/>
        <end position="298"/>
    </location>
</feature>
<evidence type="ECO:0000256" key="2">
    <source>
        <dbReference type="SAM" id="MobiDB-lite"/>
    </source>
</evidence>
<protein>
    <recommendedName>
        <fullName evidence="3">Putative restriction endonuclease domain-containing protein</fullName>
    </recommendedName>
</protein>
<gene>
    <name evidence="4" type="ORF">CKO42_15905</name>
</gene>
<organism evidence="4 5">
    <name type="scientific">Lamprobacter modestohalophilus</name>
    <dbReference type="NCBI Taxonomy" id="1064514"/>
    <lineage>
        <taxon>Bacteria</taxon>
        <taxon>Pseudomonadati</taxon>
        <taxon>Pseudomonadota</taxon>
        <taxon>Gammaproteobacteria</taxon>
        <taxon>Chromatiales</taxon>
        <taxon>Chromatiaceae</taxon>
        <taxon>Lamprobacter</taxon>
    </lineage>
</organism>
<accession>A0A9X0WAP0</accession>
<feature type="region of interest" description="Disordered" evidence="2">
    <location>
        <begin position="1"/>
        <end position="22"/>
    </location>
</feature>
<dbReference type="EMBL" id="NRRY01000028">
    <property type="protein sequence ID" value="MBK1619901.1"/>
    <property type="molecule type" value="Genomic_DNA"/>
</dbReference>
<dbReference type="PANTHER" id="PTHR34107:SF4">
    <property type="entry name" value="SLL1222 PROTEIN"/>
    <property type="match status" value="1"/>
</dbReference>
<dbReference type="RefSeq" id="WP_200246161.1">
    <property type="nucleotide sequence ID" value="NZ_NRRY01000028.1"/>
</dbReference>
<evidence type="ECO:0000313" key="4">
    <source>
        <dbReference type="EMBL" id="MBK1619901.1"/>
    </source>
</evidence>
<name>A0A9X0WAP0_9GAMM</name>
<keyword evidence="5" id="KW-1185">Reference proteome</keyword>
<comment type="caution">
    <text evidence="4">The sequence shown here is derived from an EMBL/GenBank/DDBJ whole genome shotgun (WGS) entry which is preliminary data.</text>
</comment>